<keyword evidence="3" id="KW-1185">Reference proteome</keyword>
<sequence length="156" mass="16989">MLEDGHVAADLTQAAQGDDTQPSFGKGRGGFQFWMRMTHTLTLPGEGHGVIHCPGFPASRPPGRLPHDIAPCRAYTPSMNNMRCTQCDHVGLEQGFVSDSGSGARGYARWFGGLLDRGVLGIARTRGLPQWQIDAFRCPNCAHLELFAAERLNLRA</sequence>
<evidence type="ECO:0000313" key="2">
    <source>
        <dbReference type="EMBL" id="GGR95308.1"/>
    </source>
</evidence>
<name>A0A918FWH8_9ACTN</name>
<dbReference type="EMBL" id="BMTL01000014">
    <property type="protein sequence ID" value="GGR95308.1"/>
    <property type="molecule type" value="Genomic_DNA"/>
</dbReference>
<reference evidence="2" key="1">
    <citation type="journal article" date="2014" name="Int. J. Syst. Evol. Microbiol.">
        <title>Complete genome sequence of Corynebacterium casei LMG S-19264T (=DSM 44701T), isolated from a smear-ripened cheese.</title>
        <authorList>
            <consortium name="US DOE Joint Genome Institute (JGI-PGF)"/>
            <person name="Walter F."/>
            <person name="Albersmeier A."/>
            <person name="Kalinowski J."/>
            <person name="Ruckert C."/>
        </authorList>
    </citation>
    <scope>NUCLEOTIDE SEQUENCE</scope>
    <source>
        <strain evidence="2">JCM 4386</strain>
    </source>
</reference>
<evidence type="ECO:0000313" key="3">
    <source>
        <dbReference type="Proteomes" id="UP000606194"/>
    </source>
</evidence>
<proteinExistence type="predicted"/>
<reference evidence="2" key="2">
    <citation type="submission" date="2020-09" db="EMBL/GenBank/DDBJ databases">
        <authorList>
            <person name="Sun Q."/>
            <person name="Ohkuma M."/>
        </authorList>
    </citation>
    <scope>NUCLEOTIDE SEQUENCE</scope>
    <source>
        <strain evidence="2">JCM 4386</strain>
    </source>
</reference>
<evidence type="ECO:0000256" key="1">
    <source>
        <dbReference type="SAM" id="MobiDB-lite"/>
    </source>
</evidence>
<gene>
    <name evidence="2" type="ORF">GCM10010269_37820</name>
</gene>
<feature type="region of interest" description="Disordered" evidence="1">
    <location>
        <begin position="1"/>
        <end position="25"/>
    </location>
</feature>
<protein>
    <submittedName>
        <fullName evidence="2">Uncharacterized protein</fullName>
    </submittedName>
</protein>
<organism evidence="2 3">
    <name type="scientific">Streptomyces humidus</name>
    <dbReference type="NCBI Taxonomy" id="52259"/>
    <lineage>
        <taxon>Bacteria</taxon>
        <taxon>Bacillati</taxon>
        <taxon>Actinomycetota</taxon>
        <taxon>Actinomycetes</taxon>
        <taxon>Kitasatosporales</taxon>
        <taxon>Streptomycetaceae</taxon>
        <taxon>Streptomyces</taxon>
    </lineage>
</organism>
<comment type="caution">
    <text evidence="2">The sequence shown here is derived from an EMBL/GenBank/DDBJ whole genome shotgun (WGS) entry which is preliminary data.</text>
</comment>
<accession>A0A918FWH8</accession>
<feature type="compositionally biased region" description="Polar residues" evidence="1">
    <location>
        <begin position="13"/>
        <end position="23"/>
    </location>
</feature>
<dbReference type="Proteomes" id="UP000606194">
    <property type="component" value="Unassembled WGS sequence"/>
</dbReference>
<dbReference type="AlphaFoldDB" id="A0A918FWH8"/>